<dbReference type="Proteomes" id="UP000533637">
    <property type="component" value="Unassembled WGS sequence"/>
</dbReference>
<comment type="similarity">
    <text evidence="1 5">Belongs to the acetyltransferase family. RimI subfamily.</text>
</comment>
<dbReference type="EMBL" id="JACHOC010000006">
    <property type="protein sequence ID" value="MBB4623165.1"/>
    <property type="molecule type" value="Genomic_DNA"/>
</dbReference>
<evidence type="ECO:0000313" key="8">
    <source>
        <dbReference type="Proteomes" id="UP000533637"/>
    </source>
</evidence>
<dbReference type="PROSITE" id="PS51186">
    <property type="entry name" value="GNAT"/>
    <property type="match status" value="1"/>
</dbReference>
<evidence type="ECO:0000313" key="7">
    <source>
        <dbReference type="EMBL" id="MBB4623165.1"/>
    </source>
</evidence>
<evidence type="ECO:0000256" key="3">
    <source>
        <dbReference type="ARBA" id="ARBA00022679"/>
    </source>
</evidence>
<organism evidence="7 8">
    <name type="scientific">Parabacteroides faecis</name>
    <dbReference type="NCBI Taxonomy" id="1217282"/>
    <lineage>
        <taxon>Bacteria</taxon>
        <taxon>Pseudomonadati</taxon>
        <taxon>Bacteroidota</taxon>
        <taxon>Bacteroidia</taxon>
        <taxon>Bacteroidales</taxon>
        <taxon>Tannerellaceae</taxon>
        <taxon>Parabacteroides</taxon>
    </lineage>
</organism>
<dbReference type="SUPFAM" id="SSF55729">
    <property type="entry name" value="Acyl-CoA N-acyltransferases (Nat)"/>
    <property type="match status" value="1"/>
</dbReference>
<dbReference type="InterPro" id="IPR000182">
    <property type="entry name" value="GNAT_dom"/>
</dbReference>
<proteinExistence type="inferred from homology"/>
<name>A0ABR6KNY3_9BACT</name>
<evidence type="ECO:0000256" key="1">
    <source>
        <dbReference type="ARBA" id="ARBA00005395"/>
    </source>
</evidence>
<dbReference type="Pfam" id="PF00583">
    <property type="entry name" value="Acetyltransf_1"/>
    <property type="match status" value="1"/>
</dbReference>
<accession>A0ABR6KNY3</accession>
<gene>
    <name evidence="7" type="ORF">GGQ57_003077</name>
</gene>
<evidence type="ECO:0000259" key="6">
    <source>
        <dbReference type="PROSITE" id="PS51186"/>
    </source>
</evidence>
<reference evidence="7 8" key="1">
    <citation type="submission" date="2020-08" db="EMBL/GenBank/DDBJ databases">
        <title>Genomic Encyclopedia of Type Strains, Phase IV (KMG-IV): sequencing the most valuable type-strain genomes for metagenomic binning, comparative biology and taxonomic classification.</title>
        <authorList>
            <person name="Goeker M."/>
        </authorList>
    </citation>
    <scope>NUCLEOTIDE SEQUENCE [LARGE SCALE GENOMIC DNA]</scope>
    <source>
        <strain evidence="7 8">DSM 102983</strain>
    </source>
</reference>
<keyword evidence="4" id="KW-0012">Acyltransferase</keyword>
<keyword evidence="2 5" id="KW-0963">Cytoplasm</keyword>
<dbReference type="RefSeq" id="WP_122374481.1">
    <property type="nucleotide sequence ID" value="NZ_BMPB01000007.1"/>
</dbReference>
<dbReference type="Gene3D" id="3.40.630.30">
    <property type="match status" value="1"/>
</dbReference>
<sequence>MEKELEIRQAVRSDLDSILEIETVCFGADSFSRRQILYLITQAKGIFYVVTDKGKVIAYSSLISNARTHNLRIYSIAVHPDARGRKLGQQLMEKAIGFARSYQLKKITLEVNVTNEAAIGLYLKNGFEHIRIINNYYADGSNAYYMYKLINS</sequence>
<evidence type="ECO:0000256" key="5">
    <source>
        <dbReference type="RuleBase" id="RU363094"/>
    </source>
</evidence>
<comment type="subcellular location">
    <subcellularLocation>
        <location evidence="5">Cytoplasm</location>
    </subcellularLocation>
</comment>
<dbReference type="PANTHER" id="PTHR43420:SF12">
    <property type="entry name" value="N-ACETYLTRANSFERASE DOMAIN-CONTAINING PROTEIN"/>
    <property type="match status" value="1"/>
</dbReference>
<comment type="caution">
    <text evidence="7">The sequence shown here is derived from an EMBL/GenBank/DDBJ whole genome shotgun (WGS) entry which is preliminary data.</text>
</comment>
<dbReference type="InterPro" id="IPR016181">
    <property type="entry name" value="Acyl_CoA_acyltransferase"/>
</dbReference>
<feature type="domain" description="N-acetyltransferase" evidence="6">
    <location>
        <begin position="5"/>
        <end position="151"/>
    </location>
</feature>
<keyword evidence="3" id="KW-0808">Transferase</keyword>
<dbReference type="EC" id="2.3.1.266" evidence="5"/>
<dbReference type="NCBIfam" id="TIGR01575">
    <property type="entry name" value="rimI"/>
    <property type="match status" value="1"/>
</dbReference>
<evidence type="ECO:0000256" key="2">
    <source>
        <dbReference type="ARBA" id="ARBA00022490"/>
    </source>
</evidence>
<comment type="catalytic activity">
    <reaction evidence="5">
        <text>N-terminal L-alanyl-[ribosomal protein bS18] + acetyl-CoA = N-terminal N(alpha)-acetyl-L-alanyl-[ribosomal protein bS18] + CoA + H(+)</text>
        <dbReference type="Rhea" id="RHEA:43756"/>
        <dbReference type="Rhea" id="RHEA-COMP:10676"/>
        <dbReference type="Rhea" id="RHEA-COMP:10677"/>
        <dbReference type="ChEBI" id="CHEBI:15378"/>
        <dbReference type="ChEBI" id="CHEBI:57287"/>
        <dbReference type="ChEBI" id="CHEBI:57288"/>
        <dbReference type="ChEBI" id="CHEBI:64718"/>
        <dbReference type="ChEBI" id="CHEBI:83683"/>
        <dbReference type="EC" id="2.3.1.266"/>
    </reaction>
</comment>
<protein>
    <recommendedName>
        <fullName evidence="5">[Ribosomal protein bS18]-alanine N-acetyltransferase</fullName>
        <ecNumber evidence="5">2.3.1.266</ecNumber>
    </recommendedName>
</protein>
<evidence type="ECO:0000256" key="4">
    <source>
        <dbReference type="ARBA" id="ARBA00023315"/>
    </source>
</evidence>
<dbReference type="InterPro" id="IPR006464">
    <property type="entry name" value="AcTrfase_RimI/Ard1"/>
</dbReference>
<keyword evidence="8" id="KW-1185">Reference proteome</keyword>
<dbReference type="PANTHER" id="PTHR43420">
    <property type="entry name" value="ACETYLTRANSFERASE"/>
    <property type="match status" value="1"/>
</dbReference>
<dbReference type="InterPro" id="IPR050680">
    <property type="entry name" value="YpeA/RimI_acetyltransf"/>
</dbReference>
<dbReference type="CDD" id="cd04301">
    <property type="entry name" value="NAT_SF"/>
    <property type="match status" value="1"/>
</dbReference>
<comment type="function">
    <text evidence="5">Acetylates the N-terminal alanine of ribosomal protein bS18.</text>
</comment>